<dbReference type="EMBL" id="ML978137">
    <property type="protein sequence ID" value="KAF2093532.1"/>
    <property type="molecule type" value="Genomic_DNA"/>
</dbReference>
<reference evidence="2" key="1">
    <citation type="journal article" date="2020" name="Stud. Mycol.">
        <title>101 Dothideomycetes genomes: a test case for predicting lifestyles and emergence of pathogens.</title>
        <authorList>
            <person name="Haridas S."/>
            <person name="Albert R."/>
            <person name="Binder M."/>
            <person name="Bloem J."/>
            <person name="Labutti K."/>
            <person name="Salamov A."/>
            <person name="Andreopoulos B."/>
            <person name="Baker S."/>
            <person name="Barry K."/>
            <person name="Bills G."/>
            <person name="Bluhm B."/>
            <person name="Cannon C."/>
            <person name="Castanera R."/>
            <person name="Culley D."/>
            <person name="Daum C."/>
            <person name="Ezra D."/>
            <person name="Gonzalez J."/>
            <person name="Henrissat B."/>
            <person name="Kuo A."/>
            <person name="Liang C."/>
            <person name="Lipzen A."/>
            <person name="Lutzoni F."/>
            <person name="Magnuson J."/>
            <person name="Mondo S."/>
            <person name="Nolan M."/>
            <person name="Ohm R."/>
            <person name="Pangilinan J."/>
            <person name="Park H.-J."/>
            <person name="Ramirez L."/>
            <person name="Alfaro M."/>
            <person name="Sun H."/>
            <person name="Tritt A."/>
            <person name="Yoshinaga Y."/>
            <person name="Zwiers L.-H."/>
            <person name="Turgeon B."/>
            <person name="Goodwin S."/>
            <person name="Spatafora J."/>
            <person name="Crous P."/>
            <person name="Grigoriev I."/>
        </authorList>
    </citation>
    <scope>NUCLEOTIDE SEQUENCE</scope>
    <source>
        <strain evidence="2">CBS 133067</strain>
    </source>
</reference>
<evidence type="ECO:0000256" key="1">
    <source>
        <dbReference type="SAM" id="MobiDB-lite"/>
    </source>
</evidence>
<proteinExistence type="predicted"/>
<comment type="caution">
    <text evidence="2">The sequence shown here is derived from an EMBL/GenBank/DDBJ whole genome shotgun (WGS) entry which is preliminary data.</text>
</comment>
<organism evidence="2 3">
    <name type="scientific">Rhizodiscina lignyota</name>
    <dbReference type="NCBI Taxonomy" id="1504668"/>
    <lineage>
        <taxon>Eukaryota</taxon>
        <taxon>Fungi</taxon>
        <taxon>Dikarya</taxon>
        <taxon>Ascomycota</taxon>
        <taxon>Pezizomycotina</taxon>
        <taxon>Dothideomycetes</taxon>
        <taxon>Pleosporomycetidae</taxon>
        <taxon>Aulographales</taxon>
        <taxon>Rhizodiscinaceae</taxon>
        <taxon>Rhizodiscina</taxon>
    </lineage>
</organism>
<gene>
    <name evidence="2" type="ORF">NA57DRAFT_61238</name>
</gene>
<sequence>MSSSVGNAATLSGSKIEPLDSNQKYNTEHDLSDRGSAGTNTNIDEARIDPLGGRVSCNAGQYQHPEAHADSQGVVGREDVIQGAKIDPLEQAPGMKSAPVKGGLDDENVDASRINPMGEVREQMQ</sequence>
<keyword evidence="3" id="KW-1185">Reference proteome</keyword>
<dbReference type="OrthoDB" id="5273701at2759"/>
<protein>
    <submittedName>
        <fullName evidence="2">Uncharacterized protein</fullName>
    </submittedName>
</protein>
<dbReference type="AlphaFoldDB" id="A0A9P4I5H3"/>
<feature type="region of interest" description="Disordered" evidence="1">
    <location>
        <begin position="1"/>
        <end position="59"/>
    </location>
</feature>
<evidence type="ECO:0000313" key="3">
    <source>
        <dbReference type="Proteomes" id="UP000799772"/>
    </source>
</evidence>
<dbReference type="Proteomes" id="UP000799772">
    <property type="component" value="Unassembled WGS sequence"/>
</dbReference>
<feature type="compositionally biased region" description="Polar residues" evidence="1">
    <location>
        <begin position="1"/>
        <end position="13"/>
    </location>
</feature>
<name>A0A9P4I5H3_9PEZI</name>
<accession>A0A9P4I5H3</accession>
<feature type="region of interest" description="Disordered" evidence="1">
    <location>
        <begin position="84"/>
        <end position="125"/>
    </location>
</feature>
<evidence type="ECO:0000313" key="2">
    <source>
        <dbReference type="EMBL" id="KAF2093532.1"/>
    </source>
</evidence>